<dbReference type="SMART" id="SM01008">
    <property type="entry name" value="Ald_Xan_dh_C"/>
    <property type="match status" value="1"/>
</dbReference>
<dbReference type="InterPro" id="IPR008274">
    <property type="entry name" value="AldOxase/xan_DH_MoCoBD1"/>
</dbReference>
<dbReference type="Pfam" id="PF01315">
    <property type="entry name" value="Ald_Xan_dh_C"/>
    <property type="match status" value="1"/>
</dbReference>
<reference evidence="4 5" key="1">
    <citation type="submission" date="2021-04" db="EMBL/GenBank/DDBJ databases">
        <title>Complete genome sequence of Stygiolobus sp. KN-1.</title>
        <authorList>
            <person name="Nakamura K."/>
            <person name="Sakai H."/>
            <person name="Kurosawa N."/>
        </authorList>
    </citation>
    <scope>NUCLEOTIDE SEQUENCE [LARGE SCALE GENOMIC DNA]</scope>
    <source>
        <strain evidence="4 5">KN-1</strain>
    </source>
</reference>
<dbReference type="GO" id="GO:0005506">
    <property type="term" value="F:iron ion binding"/>
    <property type="evidence" value="ECO:0007669"/>
    <property type="project" value="InterPro"/>
</dbReference>
<dbReference type="InterPro" id="IPR000674">
    <property type="entry name" value="Ald_Oxase/Xan_DH_a/b"/>
</dbReference>
<dbReference type="PANTHER" id="PTHR11908">
    <property type="entry name" value="XANTHINE DEHYDROGENASE"/>
    <property type="match status" value="1"/>
</dbReference>
<keyword evidence="1" id="KW-0500">Molybdenum</keyword>
<evidence type="ECO:0000313" key="4">
    <source>
        <dbReference type="EMBL" id="BCU69403.1"/>
    </source>
</evidence>
<dbReference type="Gene3D" id="3.90.1170.50">
    <property type="entry name" value="Aldehyde oxidase/xanthine dehydrogenase, a/b hammerhead"/>
    <property type="match status" value="1"/>
</dbReference>
<evidence type="ECO:0000259" key="3">
    <source>
        <dbReference type="SMART" id="SM01008"/>
    </source>
</evidence>
<dbReference type="KEGG" id="csty:KN1_07000"/>
<dbReference type="Pfam" id="PF20256">
    <property type="entry name" value="MoCoBD_2"/>
    <property type="match status" value="1"/>
</dbReference>
<dbReference type="Proteomes" id="UP000825123">
    <property type="component" value="Chromosome"/>
</dbReference>
<dbReference type="SUPFAM" id="SSF54665">
    <property type="entry name" value="CO dehydrogenase molybdoprotein N-domain-like"/>
    <property type="match status" value="1"/>
</dbReference>
<protein>
    <submittedName>
        <fullName evidence="4">Carbon monoxide dehydrogenase</fullName>
    </submittedName>
</protein>
<dbReference type="Gene3D" id="3.30.365.10">
    <property type="entry name" value="Aldehyde oxidase/xanthine dehydrogenase, molybdopterin binding domain"/>
    <property type="match status" value="4"/>
</dbReference>
<keyword evidence="5" id="KW-1185">Reference proteome</keyword>
<dbReference type="PANTHER" id="PTHR11908:SF132">
    <property type="entry name" value="ALDEHYDE OXIDASE 1-RELATED"/>
    <property type="match status" value="1"/>
</dbReference>
<dbReference type="Pfam" id="PF02738">
    <property type="entry name" value="MoCoBD_1"/>
    <property type="match status" value="1"/>
</dbReference>
<evidence type="ECO:0000256" key="1">
    <source>
        <dbReference type="ARBA" id="ARBA00022505"/>
    </source>
</evidence>
<keyword evidence="2" id="KW-0560">Oxidoreductase</keyword>
<dbReference type="InterPro" id="IPR037165">
    <property type="entry name" value="AldOxase/xan_DH_Mopterin-bd_sf"/>
</dbReference>
<dbReference type="InterPro" id="IPR016208">
    <property type="entry name" value="Ald_Oxase/xanthine_DH-like"/>
</dbReference>
<proteinExistence type="predicted"/>
<name>A0A8D5ZE15_9CREN</name>
<dbReference type="GO" id="GO:0016491">
    <property type="term" value="F:oxidoreductase activity"/>
    <property type="evidence" value="ECO:0007669"/>
    <property type="project" value="UniProtKB-KW"/>
</dbReference>
<dbReference type="InterPro" id="IPR036856">
    <property type="entry name" value="Ald_Oxase/Xan_DH_a/b_sf"/>
</dbReference>
<evidence type="ECO:0000313" key="5">
    <source>
        <dbReference type="Proteomes" id="UP000825123"/>
    </source>
</evidence>
<gene>
    <name evidence="4" type="ORF">KN1_07000</name>
</gene>
<evidence type="ECO:0000256" key="2">
    <source>
        <dbReference type="ARBA" id="ARBA00023002"/>
    </source>
</evidence>
<feature type="domain" description="Aldehyde oxidase/xanthine dehydrogenase a/b hammerhead" evidence="3">
    <location>
        <begin position="30"/>
        <end position="119"/>
    </location>
</feature>
<dbReference type="EMBL" id="AP024597">
    <property type="protein sequence ID" value="BCU69403.1"/>
    <property type="molecule type" value="Genomic_DNA"/>
</dbReference>
<dbReference type="InterPro" id="IPR046867">
    <property type="entry name" value="AldOxase/xan_DH_MoCoBD2"/>
</dbReference>
<accession>A0A8D5ZE15</accession>
<organism evidence="4 5">
    <name type="scientific">Stygiolobus caldivivus</name>
    <dbReference type="NCBI Taxonomy" id="2824673"/>
    <lineage>
        <taxon>Archaea</taxon>
        <taxon>Thermoproteota</taxon>
        <taxon>Thermoprotei</taxon>
        <taxon>Sulfolobales</taxon>
        <taxon>Sulfolobaceae</taxon>
        <taxon>Stygiolobus</taxon>
    </lineage>
</organism>
<dbReference type="SUPFAM" id="SSF56003">
    <property type="entry name" value="Molybdenum cofactor-binding domain"/>
    <property type="match status" value="1"/>
</dbReference>
<dbReference type="AlphaFoldDB" id="A0A8D5ZE15"/>
<sequence>MLEFLTQFCIKVVVYVGKPIKRVEDLRLITGKGVYVDDIELPGMYYVAFLRSTVSHAKIKVKKTEGVYTGNDINPGKDFPIPSEEVTYAGQPIAVVIAKDRYEAYDLLESIEVEYEPLEYVIDPEKALDNGVKVYSKLNSNIAYRDTWRGGDVEKAFREADRVISGRLFNQRVIATPLETRGAIAYYDGIKLTFYSSTQSAHYLRRNLVNFLGFDNIRVIQPDVGGAFGSKIIAHPEEYALAKLAVMTRKPLKWIPTRTEEMLSAGHGRDKFLDFQVAVKNDGTILGIKGRLVGNLGAPYYDANGDELGNVKSSVRMLPGVYKLVGAEIEAYAVYTNIPPTQSYRGAGRPEGTYFIERIVNIVANELGIDQYEIRMKNVIDSLPYKNIFGVTYDSGDIKKLLEIGKKYYEQLKSDKGACVGVSTYVEITAFGPWEVARVYIKSDGKVTLVTGTGPHGQGDPTAFVQIAADVLQLPMEKIEIRWGDTEIIEDGIGTWGSRTVTIGGSAVLLASERLKKKLTELGAKLLNADIEEVEYNEGKVRHKKDGREVKFDEIVKNAYLMGESLDFTAVYRVNTPPTTPYGVHLAKVNIDETGKVRVTQYVAIDDVGVVVNPLLAEGQAVGGIVQGVSQAILEGTVFNESGTLVNSNLTDYALPTAVEAPTVEWHYFTFGKSPHPTGSKGIGEAGAVASTPAAINAIEQCIKKTIYKMPVKPEDLVK</sequence>